<dbReference type="InParanoid" id="F4R8B5"/>
<feature type="region of interest" description="Disordered" evidence="1">
    <location>
        <begin position="126"/>
        <end position="170"/>
    </location>
</feature>
<sequence>MDTNTRTIYSKKDIGEKISEYLAEQGLSRRDGKGVETQIRTLEAGFTLAQDFRSGTGQGILEDFEQQAQTEKSEMGYSSDSDEWKAIQQTTKSKFDQLLFQHSIYYYDLLPFMSTRTNVIPQAVRESGDHLDEETVLPSTKRARNQSPISIVSSTHESHEIETTPWESPLDLDEAITQIVDDSPGSFSASQNRQGSPTPNNLNKKGGSGRPPGRPSKRPNSLQFNNQGAKSTSSSASDVQQLLASHLPSREEKAEKNKLEKERWNFEEKYMKAEQEAQKEEIQTQAKLADAVARHLSGANDGLDTAERAQRSQLKLEQDRVQLELSRSQLARSREDLITARSERKLSMLAKYKALGFSIEEAKKEVEEAEDQI</sequence>
<feature type="compositionally biased region" description="Polar residues" evidence="1">
    <location>
        <begin position="145"/>
        <end position="155"/>
    </location>
</feature>
<evidence type="ECO:0000313" key="3">
    <source>
        <dbReference type="Proteomes" id="UP000001072"/>
    </source>
</evidence>
<evidence type="ECO:0000313" key="2">
    <source>
        <dbReference type="EMBL" id="EGG11638.1"/>
    </source>
</evidence>
<dbReference type="VEuPathDB" id="FungiDB:MELLADRAFT_90999"/>
<feature type="compositionally biased region" description="Polar residues" evidence="1">
    <location>
        <begin position="222"/>
        <end position="243"/>
    </location>
</feature>
<feature type="compositionally biased region" description="Polar residues" evidence="1">
    <location>
        <begin position="185"/>
        <end position="202"/>
    </location>
</feature>
<accession>F4R8B5</accession>
<dbReference type="Proteomes" id="UP000001072">
    <property type="component" value="Unassembled WGS sequence"/>
</dbReference>
<dbReference type="HOGENOM" id="CLU_034863_0_0_1"/>
<organism evidence="3">
    <name type="scientific">Melampsora larici-populina (strain 98AG31 / pathotype 3-4-7)</name>
    <name type="common">Poplar leaf rust fungus</name>
    <dbReference type="NCBI Taxonomy" id="747676"/>
    <lineage>
        <taxon>Eukaryota</taxon>
        <taxon>Fungi</taxon>
        <taxon>Dikarya</taxon>
        <taxon>Basidiomycota</taxon>
        <taxon>Pucciniomycotina</taxon>
        <taxon>Pucciniomycetes</taxon>
        <taxon>Pucciniales</taxon>
        <taxon>Melampsoraceae</taxon>
        <taxon>Melampsora</taxon>
    </lineage>
</organism>
<dbReference type="PANTHER" id="PTHR33324:SF2">
    <property type="entry name" value="MYB_SANT-LIKE DNA-BINDING DOMAIN-CONTAINING PROTEIN"/>
    <property type="match status" value="1"/>
</dbReference>
<keyword evidence="3" id="KW-1185">Reference proteome</keyword>
<name>F4R8B5_MELLP</name>
<dbReference type="RefSeq" id="XP_007405273.1">
    <property type="nucleotide sequence ID" value="XM_007405211.1"/>
</dbReference>
<dbReference type="EMBL" id="GL883092">
    <property type="protein sequence ID" value="EGG11638.1"/>
    <property type="molecule type" value="Genomic_DNA"/>
</dbReference>
<dbReference type="AlphaFoldDB" id="F4R8B5"/>
<gene>
    <name evidence="2" type="ORF">MELLADRAFT_90999</name>
</gene>
<dbReference type="KEGG" id="mlr:MELLADRAFT_90999"/>
<feature type="compositionally biased region" description="Basic and acidic residues" evidence="1">
    <location>
        <begin position="248"/>
        <end position="260"/>
    </location>
</feature>
<reference evidence="3" key="1">
    <citation type="journal article" date="2011" name="Proc. Natl. Acad. Sci. U.S.A.">
        <title>Obligate biotrophy features unraveled by the genomic analysis of rust fungi.</title>
        <authorList>
            <person name="Duplessis S."/>
            <person name="Cuomo C.A."/>
            <person name="Lin Y.-C."/>
            <person name="Aerts A."/>
            <person name="Tisserant E."/>
            <person name="Veneault-Fourrey C."/>
            <person name="Joly D.L."/>
            <person name="Hacquard S."/>
            <person name="Amselem J."/>
            <person name="Cantarel B.L."/>
            <person name="Chiu R."/>
            <person name="Coutinho P.M."/>
            <person name="Feau N."/>
            <person name="Field M."/>
            <person name="Frey P."/>
            <person name="Gelhaye E."/>
            <person name="Goldberg J."/>
            <person name="Grabherr M.G."/>
            <person name="Kodira C.D."/>
            <person name="Kohler A."/>
            <person name="Kuees U."/>
            <person name="Lindquist E.A."/>
            <person name="Lucas S.M."/>
            <person name="Mago R."/>
            <person name="Mauceli E."/>
            <person name="Morin E."/>
            <person name="Murat C."/>
            <person name="Pangilinan J.L."/>
            <person name="Park R."/>
            <person name="Pearson M."/>
            <person name="Quesneville H."/>
            <person name="Rouhier N."/>
            <person name="Sakthikumar S."/>
            <person name="Salamov A.A."/>
            <person name="Schmutz J."/>
            <person name="Selles B."/>
            <person name="Shapiro H."/>
            <person name="Tanguay P."/>
            <person name="Tuskan G.A."/>
            <person name="Henrissat B."/>
            <person name="Van de Peer Y."/>
            <person name="Rouze P."/>
            <person name="Ellis J.G."/>
            <person name="Dodds P.N."/>
            <person name="Schein J.E."/>
            <person name="Zhong S."/>
            <person name="Hamelin R.C."/>
            <person name="Grigoriev I.V."/>
            <person name="Szabo L.J."/>
            <person name="Martin F."/>
        </authorList>
    </citation>
    <scope>NUCLEOTIDE SEQUENCE [LARGE SCALE GENOMIC DNA]</scope>
    <source>
        <strain evidence="3">98AG31 / pathotype 3-4-7</strain>
    </source>
</reference>
<dbReference type="PANTHER" id="PTHR33324">
    <property type="entry name" value="EXPRESSED PROTEIN"/>
    <property type="match status" value="1"/>
</dbReference>
<dbReference type="GeneID" id="18935753"/>
<proteinExistence type="predicted"/>
<feature type="region of interest" description="Disordered" evidence="1">
    <location>
        <begin position="182"/>
        <end position="260"/>
    </location>
</feature>
<protein>
    <submittedName>
        <fullName evidence="2">Uncharacterized protein</fullName>
    </submittedName>
</protein>
<evidence type="ECO:0000256" key="1">
    <source>
        <dbReference type="SAM" id="MobiDB-lite"/>
    </source>
</evidence>